<feature type="transmembrane region" description="Helical" evidence="8">
    <location>
        <begin position="178"/>
        <end position="197"/>
    </location>
</feature>
<protein>
    <submittedName>
        <fullName evidence="9">DoxX family protein</fullName>
    </submittedName>
</protein>
<feature type="region of interest" description="Disordered" evidence="7">
    <location>
        <begin position="1"/>
        <end position="95"/>
    </location>
</feature>
<dbReference type="PANTHER" id="PTHR33452:SF1">
    <property type="entry name" value="INNER MEMBRANE PROTEIN YPHA-RELATED"/>
    <property type="match status" value="1"/>
</dbReference>
<organism evidence="9 10">
    <name type="scientific">Saccharothrix lopnurensis</name>
    <dbReference type="NCBI Taxonomy" id="1670621"/>
    <lineage>
        <taxon>Bacteria</taxon>
        <taxon>Bacillati</taxon>
        <taxon>Actinomycetota</taxon>
        <taxon>Actinomycetes</taxon>
        <taxon>Pseudonocardiales</taxon>
        <taxon>Pseudonocardiaceae</taxon>
        <taxon>Saccharothrix</taxon>
    </lineage>
</organism>
<evidence type="ECO:0000256" key="1">
    <source>
        <dbReference type="ARBA" id="ARBA00004651"/>
    </source>
</evidence>
<evidence type="ECO:0000256" key="7">
    <source>
        <dbReference type="SAM" id="MobiDB-lite"/>
    </source>
</evidence>
<keyword evidence="6 8" id="KW-0472">Membrane</keyword>
<dbReference type="Proteomes" id="UP001596220">
    <property type="component" value="Unassembled WGS sequence"/>
</dbReference>
<evidence type="ECO:0000256" key="3">
    <source>
        <dbReference type="ARBA" id="ARBA00022475"/>
    </source>
</evidence>
<evidence type="ECO:0000256" key="6">
    <source>
        <dbReference type="ARBA" id="ARBA00023136"/>
    </source>
</evidence>
<dbReference type="PANTHER" id="PTHR33452">
    <property type="entry name" value="OXIDOREDUCTASE CATD-RELATED"/>
    <property type="match status" value="1"/>
</dbReference>
<sequence length="261" mass="27426">MATHDDRSGASGGYSGSGSYPTGGAHHFDDGTRSFGRDAYSDAHGNPRGNPHGNAYDDPYDTARDKDTRGFDTTGYTPVVDDADPEPTHYDDEDERTPFGWSGSADLGLFVLRLALGGAFVVHGLQKVFGLLGGPGIDGFERYLQAAGFREARILAWVTGVTELAGGGLLVLGLFTPLAAAGVLGVMANVIALKFRGGFFAPNGVELEVAYAAMAFGLLFAGPGRVALDRGRGWFRHPLTAGFLCLLLAAGATTATLYVFR</sequence>
<name>A0ABW1PFH4_9PSEU</name>
<keyword evidence="3" id="KW-1003">Cell membrane</keyword>
<accession>A0ABW1PFH4</accession>
<dbReference type="InterPro" id="IPR051907">
    <property type="entry name" value="DoxX-like_oxidoreductase"/>
</dbReference>
<dbReference type="RefSeq" id="WP_380641537.1">
    <property type="nucleotide sequence ID" value="NZ_JBHSQO010000051.1"/>
</dbReference>
<evidence type="ECO:0000256" key="2">
    <source>
        <dbReference type="ARBA" id="ARBA00006679"/>
    </source>
</evidence>
<keyword evidence="10" id="KW-1185">Reference proteome</keyword>
<gene>
    <name evidence="9" type="ORF">ACFP3R_31930</name>
</gene>
<evidence type="ECO:0000256" key="4">
    <source>
        <dbReference type="ARBA" id="ARBA00022692"/>
    </source>
</evidence>
<comment type="similarity">
    <text evidence="2">Belongs to the DoxX family.</text>
</comment>
<keyword evidence="4 8" id="KW-0812">Transmembrane</keyword>
<feature type="compositionally biased region" description="Basic and acidic residues" evidence="7">
    <location>
        <begin position="61"/>
        <end position="70"/>
    </location>
</feature>
<feature type="compositionally biased region" description="Basic and acidic residues" evidence="7">
    <location>
        <begin position="26"/>
        <end position="41"/>
    </location>
</feature>
<comment type="caution">
    <text evidence="9">The sequence shown here is derived from an EMBL/GenBank/DDBJ whole genome shotgun (WGS) entry which is preliminary data.</text>
</comment>
<keyword evidence="5 8" id="KW-1133">Transmembrane helix</keyword>
<evidence type="ECO:0000256" key="8">
    <source>
        <dbReference type="SAM" id="Phobius"/>
    </source>
</evidence>
<reference evidence="10" key="1">
    <citation type="journal article" date="2019" name="Int. J. Syst. Evol. Microbiol.">
        <title>The Global Catalogue of Microorganisms (GCM) 10K type strain sequencing project: providing services to taxonomists for standard genome sequencing and annotation.</title>
        <authorList>
            <consortium name="The Broad Institute Genomics Platform"/>
            <consortium name="The Broad Institute Genome Sequencing Center for Infectious Disease"/>
            <person name="Wu L."/>
            <person name="Ma J."/>
        </authorList>
    </citation>
    <scope>NUCLEOTIDE SEQUENCE [LARGE SCALE GENOMIC DNA]</scope>
    <source>
        <strain evidence="10">CGMCC 4.7246</strain>
    </source>
</reference>
<dbReference type="Pfam" id="PF07681">
    <property type="entry name" value="DoxX"/>
    <property type="match status" value="1"/>
</dbReference>
<proteinExistence type="inferred from homology"/>
<comment type="subcellular location">
    <subcellularLocation>
        <location evidence="1">Cell membrane</location>
        <topology evidence="1">Multi-pass membrane protein</topology>
    </subcellularLocation>
</comment>
<feature type="transmembrane region" description="Helical" evidence="8">
    <location>
        <begin position="240"/>
        <end position="260"/>
    </location>
</feature>
<evidence type="ECO:0000313" key="10">
    <source>
        <dbReference type="Proteomes" id="UP001596220"/>
    </source>
</evidence>
<evidence type="ECO:0000256" key="5">
    <source>
        <dbReference type="ARBA" id="ARBA00022989"/>
    </source>
</evidence>
<feature type="transmembrane region" description="Helical" evidence="8">
    <location>
        <begin position="209"/>
        <end position="228"/>
    </location>
</feature>
<evidence type="ECO:0000313" key="9">
    <source>
        <dbReference type="EMBL" id="MFC6093899.1"/>
    </source>
</evidence>
<dbReference type="EMBL" id="JBHSQO010000051">
    <property type="protein sequence ID" value="MFC6093899.1"/>
    <property type="molecule type" value="Genomic_DNA"/>
</dbReference>
<feature type="compositionally biased region" description="Acidic residues" evidence="7">
    <location>
        <begin position="81"/>
        <end position="95"/>
    </location>
</feature>
<dbReference type="InterPro" id="IPR032808">
    <property type="entry name" value="DoxX"/>
</dbReference>